<dbReference type="InterPro" id="IPR001254">
    <property type="entry name" value="Trypsin_dom"/>
</dbReference>
<evidence type="ECO:0000256" key="13">
    <source>
        <dbReference type="RuleBase" id="RU363034"/>
    </source>
</evidence>
<dbReference type="InterPro" id="IPR001314">
    <property type="entry name" value="Peptidase_S1A"/>
</dbReference>
<dbReference type="Gene3D" id="2.40.10.10">
    <property type="entry name" value="Trypsin-like serine proteases"/>
    <property type="match status" value="1"/>
</dbReference>
<dbReference type="AlphaFoldDB" id="T1L584"/>
<keyword evidence="1" id="KW-0245">EGF-like domain</keyword>
<protein>
    <recommendedName>
        <fullName evidence="12">limulus clotting factor C</fullName>
        <ecNumber evidence="12">3.4.21.84</ecNumber>
    </recommendedName>
</protein>
<keyword evidence="5" id="KW-0430">Lectin</keyword>
<sequence>MLLKVILFIFSLATNFQSIYGWKLQGRIVGGLESRPTEWPFMISLFEMYYNEENEIEMEKFKCGASLIGQFWAITAAHCVYRKDAANFRLRIGETRDFPHGKKVIHIHEFICHPLYRHGMFTNDIALIRFMTPVTFDTEIYPISLPLSKEDDYAGKLATVIGWGSLGERPNQRPKYLNHVELPVMSNFKCQQILKLTSVFQRTKFHHSWLCAGYLPGGKDACDGDSGGPLAVQENGQWTLIGIVSAGFGCARPFQPGIYARVTKFLDWIACVTANYDVLDDYYHCLTSSKN</sequence>
<dbReference type="SMART" id="SM00020">
    <property type="entry name" value="Tryp_SPc"/>
    <property type="match status" value="1"/>
</dbReference>
<dbReference type="Pfam" id="PF00089">
    <property type="entry name" value="Trypsin"/>
    <property type="match status" value="1"/>
</dbReference>
<dbReference type="GO" id="GO:0004252">
    <property type="term" value="F:serine-type endopeptidase activity"/>
    <property type="evidence" value="ECO:0007669"/>
    <property type="project" value="InterPro"/>
</dbReference>
<evidence type="ECO:0000256" key="14">
    <source>
        <dbReference type="SAM" id="SignalP"/>
    </source>
</evidence>
<dbReference type="HOGENOM" id="CLU_006842_0_4_1"/>
<dbReference type="OrthoDB" id="93664at2759"/>
<gene>
    <name evidence="16" type="primary">107370366</name>
</gene>
<dbReference type="OMA" id="SWLCAGY"/>
<evidence type="ECO:0000256" key="11">
    <source>
        <dbReference type="ARBA" id="ARBA00052079"/>
    </source>
</evidence>
<dbReference type="SUPFAM" id="SSF50494">
    <property type="entry name" value="Trypsin-like serine proteases"/>
    <property type="match status" value="1"/>
</dbReference>
<evidence type="ECO:0000256" key="10">
    <source>
        <dbReference type="ARBA" id="ARBA00023157"/>
    </source>
</evidence>
<dbReference type="EC" id="3.4.21.84" evidence="12"/>
<dbReference type="InterPro" id="IPR033116">
    <property type="entry name" value="TRYPSIN_SER"/>
</dbReference>
<dbReference type="EMBL" id="CAEY01001223">
    <property type="status" value="NOT_ANNOTATED_CDS"/>
    <property type="molecule type" value="Genomic_DNA"/>
</dbReference>
<feature type="chain" id="PRO_5007729103" description="limulus clotting factor C" evidence="14">
    <location>
        <begin position="22"/>
        <end position="291"/>
    </location>
</feature>
<keyword evidence="2" id="KW-0768">Sushi</keyword>
<dbReference type="InterPro" id="IPR043504">
    <property type="entry name" value="Peptidase_S1_PA_chymotrypsin"/>
</dbReference>
<evidence type="ECO:0000313" key="17">
    <source>
        <dbReference type="Proteomes" id="UP000015104"/>
    </source>
</evidence>
<dbReference type="InterPro" id="IPR009003">
    <property type="entry name" value="Peptidase_S1_PA"/>
</dbReference>
<dbReference type="Proteomes" id="UP000015104">
    <property type="component" value="Unassembled WGS sequence"/>
</dbReference>
<keyword evidence="7" id="KW-0353">Hemolymph clotting</keyword>
<evidence type="ECO:0000256" key="8">
    <source>
        <dbReference type="ARBA" id="ARBA00022825"/>
    </source>
</evidence>
<comment type="catalytic activity">
    <reaction evidence="11">
        <text>Selective cleavage of 103-Arg-|-Ser-104 and 124-Ile-|-Ile-125 bonds in Limulus clotting factor B to form activated factor B. Cleavage of -Pro-Arg-|-Xaa- bonds in synthetic substrates.</text>
        <dbReference type="EC" id="3.4.21.84"/>
    </reaction>
</comment>
<dbReference type="InterPro" id="IPR018114">
    <property type="entry name" value="TRYPSIN_HIS"/>
</dbReference>
<reference evidence="17" key="1">
    <citation type="submission" date="2011-08" db="EMBL/GenBank/DDBJ databases">
        <authorList>
            <person name="Rombauts S."/>
        </authorList>
    </citation>
    <scope>NUCLEOTIDE SEQUENCE</scope>
    <source>
        <strain evidence="17">London</strain>
    </source>
</reference>
<evidence type="ECO:0000256" key="4">
    <source>
        <dbReference type="ARBA" id="ARBA00022729"/>
    </source>
</evidence>
<evidence type="ECO:0000256" key="1">
    <source>
        <dbReference type="ARBA" id="ARBA00022536"/>
    </source>
</evidence>
<keyword evidence="6 13" id="KW-0378">Hydrolase</keyword>
<dbReference type="PANTHER" id="PTHR24252:SF7">
    <property type="entry name" value="HYALIN"/>
    <property type="match status" value="1"/>
</dbReference>
<evidence type="ECO:0000256" key="12">
    <source>
        <dbReference type="ARBA" id="ARBA00066707"/>
    </source>
</evidence>
<dbReference type="GO" id="GO:0006508">
    <property type="term" value="P:proteolysis"/>
    <property type="evidence" value="ECO:0007669"/>
    <property type="project" value="UniProtKB-KW"/>
</dbReference>
<dbReference type="PROSITE" id="PS00134">
    <property type="entry name" value="TRYPSIN_HIS"/>
    <property type="match status" value="1"/>
</dbReference>
<evidence type="ECO:0000256" key="9">
    <source>
        <dbReference type="ARBA" id="ARBA00022889"/>
    </source>
</evidence>
<organism evidence="16 17">
    <name type="scientific">Tetranychus urticae</name>
    <name type="common">Two-spotted spider mite</name>
    <dbReference type="NCBI Taxonomy" id="32264"/>
    <lineage>
        <taxon>Eukaryota</taxon>
        <taxon>Metazoa</taxon>
        <taxon>Ecdysozoa</taxon>
        <taxon>Arthropoda</taxon>
        <taxon>Chelicerata</taxon>
        <taxon>Arachnida</taxon>
        <taxon>Acari</taxon>
        <taxon>Acariformes</taxon>
        <taxon>Trombidiformes</taxon>
        <taxon>Prostigmata</taxon>
        <taxon>Eleutherengona</taxon>
        <taxon>Raphignathae</taxon>
        <taxon>Tetranychoidea</taxon>
        <taxon>Tetranychidae</taxon>
        <taxon>Tetranychus</taxon>
    </lineage>
</organism>
<dbReference type="PROSITE" id="PS00135">
    <property type="entry name" value="TRYPSIN_SER"/>
    <property type="match status" value="1"/>
</dbReference>
<keyword evidence="9" id="KW-0130">Cell adhesion</keyword>
<dbReference type="eggNOG" id="KOG3627">
    <property type="taxonomic scope" value="Eukaryota"/>
</dbReference>
<evidence type="ECO:0000256" key="6">
    <source>
        <dbReference type="ARBA" id="ARBA00022801"/>
    </source>
</evidence>
<dbReference type="GO" id="GO:0042381">
    <property type="term" value="P:hemolymph coagulation"/>
    <property type="evidence" value="ECO:0007669"/>
    <property type="project" value="UniProtKB-KW"/>
</dbReference>
<evidence type="ECO:0000259" key="15">
    <source>
        <dbReference type="PROSITE" id="PS50240"/>
    </source>
</evidence>
<feature type="signal peptide" evidence="14">
    <location>
        <begin position="1"/>
        <end position="21"/>
    </location>
</feature>
<accession>T1L584</accession>
<dbReference type="PROSITE" id="PS50240">
    <property type="entry name" value="TRYPSIN_DOM"/>
    <property type="match status" value="1"/>
</dbReference>
<reference evidence="16" key="2">
    <citation type="submission" date="2015-06" db="UniProtKB">
        <authorList>
            <consortium name="EnsemblMetazoa"/>
        </authorList>
    </citation>
    <scope>IDENTIFICATION</scope>
</reference>
<evidence type="ECO:0000313" key="16">
    <source>
        <dbReference type="EnsemblMetazoa" id="tetur43g00510.1"/>
    </source>
</evidence>
<dbReference type="CDD" id="cd00190">
    <property type="entry name" value="Tryp_SPc"/>
    <property type="match status" value="1"/>
</dbReference>
<dbReference type="STRING" id="32264.T1L584"/>
<keyword evidence="4 14" id="KW-0732">Signal</keyword>
<keyword evidence="17" id="KW-1185">Reference proteome</keyword>
<name>T1L584_TETUR</name>
<dbReference type="FunFam" id="2.40.10.10:FF:000120">
    <property type="entry name" value="Putative serine protease"/>
    <property type="match status" value="1"/>
</dbReference>
<proteinExistence type="predicted"/>
<dbReference type="GO" id="GO:0030246">
    <property type="term" value="F:carbohydrate binding"/>
    <property type="evidence" value="ECO:0007669"/>
    <property type="project" value="UniProtKB-KW"/>
</dbReference>
<evidence type="ECO:0000256" key="3">
    <source>
        <dbReference type="ARBA" id="ARBA00022670"/>
    </source>
</evidence>
<dbReference type="GO" id="GO:0007155">
    <property type="term" value="P:cell adhesion"/>
    <property type="evidence" value="ECO:0007669"/>
    <property type="project" value="UniProtKB-KW"/>
</dbReference>
<keyword evidence="8 13" id="KW-0720">Serine protease</keyword>
<keyword evidence="3 13" id="KW-0645">Protease</keyword>
<dbReference type="PANTHER" id="PTHR24252">
    <property type="entry name" value="ACROSIN-RELATED"/>
    <property type="match status" value="1"/>
</dbReference>
<evidence type="ECO:0000256" key="5">
    <source>
        <dbReference type="ARBA" id="ARBA00022734"/>
    </source>
</evidence>
<keyword evidence="10" id="KW-1015">Disulfide bond</keyword>
<dbReference type="PRINTS" id="PR00722">
    <property type="entry name" value="CHYMOTRYPSIN"/>
</dbReference>
<dbReference type="KEGG" id="tut:107370366"/>
<evidence type="ECO:0000256" key="2">
    <source>
        <dbReference type="ARBA" id="ARBA00022659"/>
    </source>
</evidence>
<evidence type="ECO:0000256" key="7">
    <source>
        <dbReference type="ARBA" id="ARBA00022820"/>
    </source>
</evidence>
<dbReference type="EnsemblMetazoa" id="tetur43g00510.1">
    <property type="protein sequence ID" value="tetur43g00510.1"/>
    <property type="gene ID" value="tetur43g00510"/>
</dbReference>
<feature type="domain" description="Peptidase S1" evidence="15">
    <location>
        <begin position="28"/>
        <end position="274"/>
    </location>
</feature>